<dbReference type="GO" id="GO:0005975">
    <property type="term" value="P:carbohydrate metabolic process"/>
    <property type="evidence" value="ECO:0007669"/>
    <property type="project" value="InterPro"/>
</dbReference>
<feature type="region of interest" description="Disordered" evidence="1">
    <location>
        <begin position="739"/>
        <end position="769"/>
    </location>
</feature>
<evidence type="ECO:0000256" key="1">
    <source>
        <dbReference type="SAM" id="MobiDB-lite"/>
    </source>
</evidence>
<name>A0A8J3X1P1_9ACTN</name>
<keyword evidence="3" id="KW-1185">Reference proteome</keyword>
<gene>
    <name evidence="2" type="ORF">Pme01_42470</name>
</gene>
<evidence type="ECO:0000313" key="3">
    <source>
        <dbReference type="Proteomes" id="UP000599074"/>
    </source>
</evidence>
<accession>A0A8J3X1P1</accession>
<organism evidence="2 3">
    <name type="scientific">Planosporangium mesophilum</name>
    <dbReference type="NCBI Taxonomy" id="689768"/>
    <lineage>
        <taxon>Bacteria</taxon>
        <taxon>Bacillati</taxon>
        <taxon>Actinomycetota</taxon>
        <taxon>Actinomycetes</taxon>
        <taxon>Micromonosporales</taxon>
        <taxon>Micromonosporaceae</taxon>
        <taxon>Planosporangium</taxon>
    </lineage>
</organism>
<dbReference type="EMBL" id="BOON01000040">
    <property type="protein sequence ID" value="GII24650.1"/>
    <property type="molecule type" value="Genomic_DNA"/>
</dbReference>
<evidence type="ECO:0000313" key="2">
    <source>
        <dbReference type="EMBL" id="GII24650.1"/>
    </source>
</evidence>
<dbReference type="Gene3D" id="1.50.10.10">
    <property type="match status" value="1"/>
</dbReference>
<proteinExistence type="predicted"/>
<comment type="caution">
    <text evidence="2">The sequence shown here is derived from an EMBL/GenBank/DDBJ whole genome shotgun (WGS) entry which is preliminary data.</text>
</comment>
<dbReference type="AlphaFoldDB" id="A0A8J3X1P1"/>
<reference evidence="2" key="1">
    <citation type="submission" date="2021-01" db="EMBL/GenBank/DDBJ databases">
        <title>Whole genome shotgun sequence of Planosporangium mesophilum NBRC 109066.</title>
        <authorList>
            <person name="Komaki H."/>
            <person name="Tamura T."/>
        </authorList>
    </citation>
    <scope>NUCLEOTIDE SEQUENCE</scope>
    <source>
        <strain evidence="2">NBRC 109066</strain>
    </source>
</reference>
<dbReference type="SUPFAM" id="SSF48208">
    <property type="entry name" value="Six-hairpin glycosidases"/>
    <property type="match status" value="1"/>
</dbReference>
<dbReference type="InterPro" id="IPR008928">
    <property type="entry name" value="6-hairpin_glycosidase_sf"/>
</dbReference>
<protein>
    <recommendedName>
        <fullName evidence="4">Alpha-L-rhamnosidase six-hairpin glycosidase domain-containing protein</fullName>
    </recommendedName>
</protein>
<dbReference type="Proteomes" id="UP000599074">
    <property type="component" value="Unassembled WGS sequence"/>
</dbReference>
<evidence type="ECO:0008006" key="4">
    <source>
        <dbReference type="Google" id="ProtNLM"/>
    </source>
</evidence>
<sequence>MVDWRAAVLRRLARRFHIGEDILRHLSTLQRFGERFEIKAPTEMVPVGARTLARAIRTRAAPQIRPDWLWPYWLERQLDPTDRSFTPRGHLPFLTNVTHRNWTAVGNPGSAWEAVVDPSGLVTMRPDGWSLDWWIRDGDVWVLPSRIDRPQCVQGVGSCVRTAVNLPGGGQAVADVYALRVADDEYVALEVTNHAGRPLTLAFALRPYDPEGLAVVQDVGVSDETIMVDGEPAVLLETRPERVAISTFHSGDCLQQFREGTAQTIRPVHTRDAAGLANAAVSYPLQPDQTRRVLMPLPPTPGTRPARDISALVREAPTAAEIAERWQRVLDRGLRVRLPDERLQEAVDANRTYQLVLHDPGSITPGPMTYHRFWFRDAAFQLMALDRWGFYTEAADVIDSYPERQRHDGFFYSQWHEWDANGAAIMSIAEHYRLTGDRHWLVRLMPAVAKGADWIDRTRKRRRAADARDPGLLPPGVSAEHLGPYDVYYWDNFFALRGLCDAAYLADETGHPADAARWRAAADDYRADIFTSIARATRHSARPYLPAGPNRRIDAGMIGSLVACYPLELLDADDPLIAGTVDLIRERFTLGPAFYQAIAHTGLGTYLTLQLAFVELLAGDPVAWDRLRWMLDAATPTFTWPEAIHPQTGGGCMGDGHHGWASADFLSFVRAMLIRDTTDRRTAVLSLLPPEWHGADVEVRDAPVHGGSLDYRLTWTDDRPTLAWSWQGTARTLIAPALDPDWSSAEPEGETTFSPAVAAGTRRTPIPRR</sequence>
<dbReference type="InterPro" id="IPR012341">
    <property type="entry name" value="6hp_glycosidase-like_sf"/>
</dbReference>
<dbReference type="RefSeq" id="WP_168114317.1">
    <property type="nucleotide sequence ID" value="NZ_BOON01000040.1"/>
</dbReference>